<evidence type="ECO:0000256" key="1">
    <source>
        <dbReference type="SAM" id="MobiDB-lite"/>
    </source>
</evidence>
<evidence type="ECO:0000313" key="3">
    <source>
        <dbReference type="Proteomes" id="UP001176941"/>
    </source>
</evidence>
<reference evidence="2" key="1">
    <citation type="submission" date="2023-04" db="EMBL/GenBank/DDBJ databases">
        <authorList>
            <consortium name="ELIXIR-Norway"/>
        </authorList>
    </citation>
    <scope>NUCLEOTIDE SEQUENCE [LARGE SCALE GENOMIC DNA]</scope>
</reference>
<gene>
    <name evidence="2" type="ORF">MRATA1EN1_LOCUS28911</name>
</gene>
<evidence type="ECO:0000313" key="2">
    <source>
        <dbReference type="EMBL" id="CAI9179949.1"/>
    </source>
</evidence>
<proteinExistence type="predicted"/>
<keyword evidence="3" id="KW-1185">Reference proteome</keyword>
<dbReference type="EMBL" id="OX459945">
    <property type="protein sequence ID" value="CAI9179949.1"/>
    <property type="molecule type" value="Genomic_DNA"/>
</dbReference>
<accession>A0ABN9A1S1</accession>
<organism evidence="2 3">
    <name type="scientific">Rangifer tarandus platyrhynchus</name>
    <name type="common">Svalbard reindeer</name>
    <dbReference type="NCBI Taxonomy" id="3082113"/>
    <lineage>
        <taxon>Eukaryota</taxon>
        <taxon>Metazoa</taxon>
        <taxon>Chordata</taxon>
        <taxon>Craniata</taxon>
        <taxon>Vertebrata</taxon>
        <taxon>Euteleostomi</taxon>
        <taxon>Mammalia</taxon>
        <taxon>Eutheria</taxon>
        <taxon>Laurasiatheria</taxon>
        <taxon>Artiodactyla</taxon>
        <taxon>Ruminantia</taxon>
        <taxon>Pecora</taxon>
        <taxon>Cervidae</taxon>
        <taxon>Odocoileinae</taxon>
        <taxon>Rangifer</taxon>
    </lineage>
</organism>
<dbReference type="Proteomes" id="UP001176941">
    <property type="component" value="Chromosome 9"/>
</dbReference>
<protein>
    <submittedName>
        <fullName evidence="2">Uncharacterized protein</fullName>
    </submittedName>
</protein>
<feature type="region of interest" description="Disordered" evidence="1">
    <location>
        <begin position="31"/>
        <end position="69"/>
    </location>
</feature>
<sequence>MPSDVQAQSPRGKFSLLSVFALLPPPRDSEGFLAPTTPWSGPLNACPEGPAGQQGLLRGSRGSEKTPAPPTSFFLAIPCRGVGLCLAQLLCWVVAQVYICFVRWPMTVHSV</sequence>
<name>A0ABN9A1S1_RANTA</name>